<name>A0ABP5EI49_9ACTN</name>
<dbReference type="SUPFAM" id="SSF69635">
    <property type="entry name" value="Type III secretory system chaperone-like"/>
    <property type="match status" value="1"/>
</dbReference>
<sequence length="182" mass="19990">MGGDREGLKAAARSAVLDALADAEVEYERPDEGSFVVRLPGEHKLWTTCSLVVGDHTLSLNAFVARRPDENHEGVYRWLLERNTRLGSLAFALDRLGDVYLVARLPLGLITPETVDQLLGETVAAADSSFDQLLELGFASAIRREWEWRTSRGESLANLAAFRHLIERTPEGHGASAGEPPQ</sequence>
<evidence type="ECO:0000313" key="2">
    <source>
        <dbReference type="Proteomes" id="UP001499854"/>
    </source>
</evidence>
<protein>
    <submittedName>
        <fullName evidence="1">YbjN domain-containing protein</fullName>
    </submittedName>
</protein>
<dbReference type="Proteomes" id="UP001499854">
    <property type="component" value="Unassembled WGS sequence"/>
</dbReference>
<dbReference type="RefSeq" id="WP_344661932.1">
    <property type="nucleotide sequence ID" value="NZ_BAAAQM010000062.1"/>
</dbReference>
<keyword evidence="2" id="KW-1185">Reference proteome</keyword>
<dbReference type="Gene3D" id="3.30.1460.10">
    <property type="match status" value="1"/>
</dbReference>
<dbReference type="InterPro" id="IPR019660">
    <property type="entry name" value="Put_sensory_transdc_reg_YbjN"/>
</dbReference>
<reference evidence="2" key="1">
    <citation type="journal article" date="2019" name="Int. J. Syst. Evol. Microbiol.">
        <title>The Global Catalogue of Microorganisms (GCM) 10K type strain sequencing project: providing services to taxonomists for standard genome sequencing and annotation.</title>
        <authorList>
            <consortium name="The Broad Institute Genomics Platform"/>
            <consortium name="The Broad Institute Genome Sequencing Center for Infectious Disease"/>
            <person name="Wu L."/>
            <person name="Ma J."/>
        </authorList>
    </citation>
    <scope>NUCLEOTIDE SEQUENCE [LARGE SCALE GENOMIC DNA]</scope>
    <source>
        <strain evidence="2">JCM 16013</strain>
    </source>
</reference>
<comment type="caution">
    <text evidence="1">The sequence shown here is derived from an EMBL/GenBank/DDBJ whole genome shotgun (WGS) entry which is preliminary data.</text>
</comment>
<proteinExistence type="predicted"/>
<evidence type="ECO:0000313" key="1">
    <source>
        <dbReference type="EMBL" id="GAA1998509.1"/>
    </source>
</evidence>
<dbReference type="Pfam" id="PF10722">
    <property type="entry name" value="YbjN"/>
    <property type="match status" value="1"/>
</dbReference>
<dbReference type="EMBL" id="BAAAQM010000062">
    <property type="protein sequence ID" value="GAA1998509.1"/>
    <property type="molecule type" value="Genomic_DNA"/>
</dbReference>
<gene>
    <name evidence="1" type="ORF">GCM10009838_74830</name>
</gene>
<accession>A0ABP5EI49</accession>
<organism evidence="1 2">
    <name type="scientific">Catenulispora subtropica</name>
    <dbReference type="NCBI Taxonomy" id="450798"/>
    <lineage>
        <taxon>Bacteria</taxon>
        <taxon>Bacillati</taxon>
        <taxon>Actinomycetota</taxon>
        <taxon>Actinomycetes</taxon>
        <taxon>Catenulisporales</taxon>
        <taxon>Catenulisporaceae</taxon>
        <taxon>Catenulispora</taxon>
    </lineage>
</organism>